<dbReference type="EMBL" id="DXCF01000021">
    <property type="protein sequence ID" value="HIZ09672.1"/>
    <property type="molecule type" value="Genomic_DNA"/>
</dbReference>
<reference evidence="3" key="1">
    <citation type="journal article" date="2021" name="PeerJ">
        <title>Extensive microbial diversity within the chicken gut microbiome revealed by metagenomics and culture.</title>
        <authorList>
            <person name="Gilroy R."/>
            <person name="Ravi A."/>
            <person name="Getino M."/>
            <person name="Pursley I."/>
            <person name="Horton D.L."/>
            <person name="Alikhan N.F."/>
            <person name="Baker D."/>
            <person name="Gharbi K."/>
            <person name="Hall N."/>
            <person name="Watson M."/>
            <person name="Adriaenssens E.M."/>
            <person name="Foster-Nyarko E."/>
            <person name="Jarju S."/>
            <person name="Secka A."/>
            <person name="Antonio M."/>
            <person name="Oren A."/>
            <person name="Chaudhuri R.R."/>
            <person name="La Ragione R."/>
            <person name="Hildebrand F."/>
            <person name="Pallen M.J."/>
        </authorList>
    </citation>
    <scope>NUCLEOTIDE SEQUENCE</scope>
    <source>
        <strain evidence="3">CHK192-19661</strain>
    </source>
</reference>
<evidence type="ECO:0000313" key="4">
    <source>
        <dbReference type="Proteomes" id="UP000824025"/>
    </source>
</evidence>
<comment type="function">
    <text evidence="2">Might take part in the signal recognition particle (SRP) pathway. This is inferred from the conservation of its genetic proximity to ftsY/ffh. May be a regulatory protein.</text>
</comment>
<name>A0A9D2IHW4_9FIRM</name>
<dbReference type="GO" id="GO:0003677">
    <property type="term" value="F:DNA binding"/>
    <property type="evidence" value="ECO:0007669"/>
    <property type="project" value="UniProtKB-KW"/>
</dbReference>
<comment type="caution">
    <text evidence="3">The sequence shown here is derived from an EMBL/GenBank/DDBJ whole genome shotgun (WGS) entry which is preliminary data.</text>
</comment>
<dbReference type="InterPro" id="IPR007394">
    <property type="entry name" value="UPF0122"/>
</dbReference>
<evidence type="ECO:0000256" key="2">
    <source>
        <dbReference type="ARBA" id="ARBA00024764"/>
    </source>
</evidence>
<dbReference type="InterPro" id="IPR013324">
    <property type="entry name" value="RNA_pol_sigma_r3/r4-like"/>
</dbReference>
<evidence type="ECO:0000313" key="3">
    <source>
        <dbReference type="EMBL" id="HIZ09672.1"/>
    </source>
</evidence>
<protein>
    <submittedName>
        <fullName evidence="3">DNA-binding protein</fullName>
    </submittedName>
</protein>
<proteinExistence type="inferred from homology"/>
<gene>
    <name evidence="3" type="ORF">H9726_04200</name>
</gene>
<sequence length="134" mass="15023">MKDLTYLQLFDAYGALLTEHQREVCELYYMYDLSLAEIAEQKGTSRQSVSDTLAKSRAALDDYEAKLHHVAVMREADLEISGMLTRTLRALEEMKVSRPDLSAEIDRIISLMQIDGEHIGTVTVRGEAGGTGRE</sequence>
<keyword evidence="3" id="KW-0238">DNA-binding</keyword>
<accession>A0A9D2IHW4</accession>
<dbReference type="Proteomes" id="UP000824025">
    <property type="component" value="Unassembled WGS sequence"/>
</dbReference>
<evidence type="ECO:0000256" key="1">
    <source>
        <dbReference type="ARBA" id="ARBA00008720"/>
    </source>
</evidence>
<dbReference type="AlphaFoldDB" id="A0A9D2IHW4"/>
<organism evidence="3 4">
    <name type="scientific">Candidatus Borkfalkia avicola</name>
    <dbReference type="NCBI Taxonomy" id="2838503"/>
    <lineage>
        <taxon>Bacteria</taxon>
        <taxon>Bacillati</taxon>
        <taxon>Bacillota</taxon>
        <taxon>Clostridia</taxon>
        <taxon>Christensenellales</taxon>
        <taxon>Christensenellaceae</taxon>
        <taxon>Candidatus Borkfalkia</taxon>
    </lineage>
</organism>
<dbReference type="InterPro" id="IPR036388">
    <property type="entry name" value="WH-like_DNA-bd_sf"/>
</dbReference>
<dbReference type="SUPFAM" id="SSF88659">
    <property type="entry name" value="Sigma3 and sigma4 domains of RNA polymerase sigma factors"/>
    <property type="match status" value="1"/>
</dbReference>
<dbReference type="PANTHER" id="PTHR40083">
    <property type="entry name" value="UPF0122 PROTEIN CBO2450/CLC_2298"/>
    <property type="match status" value="1"/>
</dbReference>
<reference evidence="3" key="2">
    <citation type="submission" date="2021-04" db="EMBL/GenBank/DDBJ databases">
        <authorList>
            <person name="Gilroy R."/>
        </authorList>
    </citation>
    <scope>NUCLEOTIDE SEQUENCE</scope>
    <source>
        <strain evidence="3">CHK192-19661</strain>
    </source>
</reference>
<comment type="similarity">
    <text evidence="1">Belongs to the UPF0122 family.</text>
</comment>
<dbReference type="NCBIfam" id="NF045758">
    <property type="entry name" value="YlxM"/>
    <property type="match status" value="1"/>
</dbReference>
<dbReference type="Pfam" id="PF04297">
    <property type="entry name" value="UPF0122"/>
    <property type="match status" value="1"/>
</dbReference>
<dbReference type="PANTHER" id="PTHR40083:SF1">
    <property type="entry name" value="UPF0122 PROTEIN YLXM"/>
    <property type="match status" value="1"/>
</dbReference>
<dbReference type="Gene3D" id="1.10.10.10">
    <property type="entry name" value="Winged helix-like DNA-binding domain superfamily/Winged helix DNA-binding domain"/>
    <property type="match status" value="1"/>
</dbReference>
<dbReference type="InterPro" id="IPR054831">
    <property type="entry name" value="UPF0122_fam_protein"/>
</dbReference>